<dbReference type="PANTHER" id="PTHR14969:SF13">
    <property type="entry name" value="AT30094P"/>
    <property type="match status" value="1"/>
</dbReference>
<proteinExistence type="predicted"/>
<sequence length="211" mass="23812">MVTLICDTLSSMDSSLLLAINGHHNAVLDSIMYTASNKLIWIPMYMMLFFVVIKDLGLRKATVWLLFLILAITISDQITSGILKPLVGRLRPSNLDNPISEYIHIVYGYRGGSHGFASSHAANSFCLAFYWIFTKQRKFIGYVLVTWSLIICYSRIYLGVHYPGDVATGIAIGIFCARNTADIRIHSSLTKHYVSSSMKKKRQSYSKNMNR</sequence>
<keyword evidence="4" id="KW-1185">Reference proteome</keyword>
<dbReference type="InterPro" id="IPR036938">
    <property type="entry name" value="PAP2/HPO_sf"/>
</dbReference>
<feature type="transmembrane region" description="Helical" evidence="1">
    <location>
        <begin position="140"/>
        <end position="158"/>
    </location>
</feature>
<dbReference type="InterPro" id="IPR000326">
    <property type="entry name" value="PAP2/HPO"/>
</dbReference>
<dbReference type="Gene3D" id="1.20.144.10">
    <property type="entry name" value="Phosphatidic acid phosphatase type 2/haloperoxidase"/>
    <property type="match status" value="2"/>
</dbReference>
<evidence type="ECO:0000313" key="4">
    <source>
        <dbReference type="Proteomes" id="UP000820977"/>
    </source>
</evidence>
<evidence type="ECO:0000313" key="3">
    <source>
        <dbReference type="EMBL" id="NPE24872.1"/>
    </source>
</evidence>
<protein>
    <submittedName>
        <fullName evidence="3">Phosphatase PAP2 family protein</fullName>
    </submittedName>
</protein>
<feature type="transmembrane region" description="Helical" evidence="1">
    <location>
        <begin position="116"/>
        <end position="133"/>
    </location>
</feature>
<dbReference type="SMART" id="SM00014">
    <property type="entry name" value="acidPPc"/>
    <property type="match status" value="1"/>
</dbReference>
<dbReference type="CDD" id="cd03395">
    <property type="entry name" value="PAP2_like_4"/>
    <property type="match status" value="1"/>
</dbReference>
<keyword evidence="1" id="KW-1133">Transmembrane helix</keyword>
<feature type="domain" description="Phosphatidic acid phosphatase type 2/haloperoxidase" evidence="2">
    <location>
        <begin position="64"/>
        <end position="181"/>
    </location>
</feature>
<dbReference type="Pfam" id="PF01569">
    <property type="entry name" value="PAP2"/>
    <property type="match status" value="1"/>
</dbReference>
<dbReference type="Proteomes" id="UP000820977">
    <property type="component" value="Unassembled WGS sequence"/>
</dbReference>
<evidence type="ECO:0000256" key="1">
    <source>
        <dbReference type="SAM" id="Phobius"/>
    </source>
</evidence>
<organism evidence="3 4">
    <name type="scientific">Xylanibacter caecicola</name>
    <dbReference type="NCBI Taxonomy" id="2736294"/>
    <lineage>
        <taxon>Bacteria</taxon>
        <taxon>Pseudomonadati</taxon>
        <taxon>Bacteroidota</taxon>
        <taxon>Bacteroidia</taxon>
        <taxon>Bacteroidales</taxon>
        <taxon>Prevotellaceae</taxon>
        <taxon>Xylanibacter</taxon>
    </lineage>
</organism>
<name>A0ABX2B1G8_9BACT</name>
<dbReference type="RefSeq" id="WP_172344358.1">
    <property type="nucleotide sequence ID" value="NZ_CASYYZ010000002.1"/>
</dbReference>
<evidence type="ECO:0000259" key="2">
    <source>
        <dbReference type="SMART" id="SM00014"/>
    </source>
</evidence>
<dbReference type="PANTHER" id="PTHR14969">
    <property type="entry name" value="SPHINGOSINE-1-PHOSPHATE PHOSPHOHYDROLASE"/>
    <property type="match status" value="1"/>
</dbReference>
<keyword evidence="1" id="KW-0812">Transmembrane</keyword>
<gene>
    <name evidence="3" type="ORF">HPS54_04965</name>
</gene>
<reference evidence="3 4" key="1">
    <citation type="submission" date="2020-05" db="EMBL/GenBank/DDBJ databases">
        <title>Distinct polysaccharide utilization as determinants for interspecies competition between intestinal Prevotella spp.</title>
        <authorList>
            <person name="Galvez E.J.C."/>
            <person name="Iljazovic A."/>
            <person name="Strowig T."/>
        </authorList>
    </citation>
    <scope>NUCLEOTIDE SEQUENCE [LARGE SCALE GENOMIC DNA]</scope>
    <source>
        <strain evidence="3 4">PCHR</strain>
    </source>
</reference>
<feature type="transmembrane region" description="Helical" evidence="1">
    <location>
        <begin position="39"/>
        <end position="56"/>
    </location>
</feature>
<dbReference type="EMBL" id="JABKKJ010000005">
    <property type="protein sequence ID" value="NPE24872.1"/>
    <property type="molecule type" value="Genomic_DNA"/>
</dbReference>
<feature type="transmembrane region" description="Helical" evidence="1">
    <location>
        <begin position="63"/>
        <end position="83"/>
    </location>
</feature>
<dbReference type="SUPFAM" id="SSF48317">
    <property type="entry name" value="Acid phosphatase/Vanadium-dependent haloperoxidase"/>
    <property type="match status" value="1"/>
</dbReference>
<comment type="caution">
    <text evidence="3">The sequence shown here is derived from an EMBL/GenBank/DDBJ whole genome shotgun (WGS) entry which is preliminary data.</text>
</comment>
<keyword evidence="1" id="KW-0472">Membrane</keyword>
<accession>A0ABX2B1G8</accession>